<organism evidence="8 9">
    <name type="scientific">Xylanimonas protaetiae</name>
    <dbReference type="NCBI Taxonomy" id="2509457"/>
    <lineage>
        <taxon>Bacteria</taxon>
        <taxon>Bacillati</taxon>
        <taxon>Actinomycetota</taxon>
        <taxon>Actinomycetes</taxon>
        <taxon>Micrococcales</taxon>
        <taxon>Promicromonosporaceae</taxon>
        <taxon>Xylanimonas</taxon>
    </lineage>
</organism>
<comment type="similarity">
    <text evidence="2 6">Belongs to the SURF1 family.</text>
</comment>
<protein>
    <recommendedName>
        <fullName evidence="6">SURF1-like protein</fullName>
    </recommendedName>
</protein>
<proteinExistence type="inferred from homology"/>
<evidence type="ECO:0000256" key="6">
    <source>
        <dbReference type="RuleBase" id="RU363076"/>
    </source>
</evidence>
<dbReference type="PROSITE" id="PS50895">
    <property type="entry name" value="SURF1"/>
    <property type="match status" value="1"/>
</dbReference>
<keyword evidence="5 6" id="KW-0472">Membrane</keyword>
<accession>A0A4P6F7G4</accession>
<dbReference type="GO" id="GO:0005886">
    <property type="term" value="C:plasma membrane"/>
    <property type="evidence" value="ECO:0007669"/>
    <property type="project" value="UniProtKB-SubCell"/>
</dbReference>
<evidence type="ECO:0000256" key="5">
    <source>
        <dbReference type="ARBA" id="ARBA00023136"/>
    </source>
</evidence>
<dbReference type="AlphaFoldDB" id="A0A4P6F7G4"/>
<gene>
    <name evidence="8" type="ORF">ET471_12805</name>
</gene>
<evidence type="ECO:0000313" key="9">
    <source>
        <dbReference type="Proteomes" id="UP000292118"/>
    </source>
</evidence>
<feature type="transmembrane region" description="Helical" evidence="6">
    <location>
        <begin position="12"/>
        <end position="33"/>
    </location>
</feature>
<keyword evidence="4 6" id="KW-1133">Transmembrane helix</keyword>
<dbReference type="PANTHER" id="PTHR23427:SF2">
    <property type="entry name" value="SURFEIT LOCUS PROTEIN 1"/>
    <property type="match status" value="1"/>
</dbReference>
<comment type="caution">
    <text evidence="6">Lacks conserved residue(s) required for the propagation of feature annotation.</text>
</comment>
<keyword evidence="9" id="KW-1185">Reference proteome</keyword>
<dbReference type="CDD" id="cd06662">
    <property type="entry name" value="SURF1"/>
    <property type="match status" value="1"/>
</dbReference>
<dbReference type="Pfam" id="PF02104">
    <property type="entry name" value="SURF1"/>
    <property type="match status" value="1"/>
</dbReference>
<dbReference type="PANTHER" id="PTHR23427">
    <property type="entry name" value="SURFEIT LOCUS PROTEIN"/>
    <property type="match status" value="1"/>
</dbReference>
<reference evidence="8 9" key="1">
    <citation type="submission" date="2019-01" db="EMBL/GenBank/DDBJ databases">
        <title>Genome sequencing of strain FW10M-9.</title>
        <authorList>
            <person name="Heo J."/>
            <person name="Kim S.-J."/>
            <person name="Kim J.-S."/>
            <person name="Hong S.-B."/>
            <person name="Kwon S.-W."/>
        </authorList>
    </citation>
    <scope>NUCLEOTIDE SEQUENCE [LARGE SCALE GENOMIC DNA]</scope>
    <source>
        <strain evidence="8 9">FW10M-9</strain>
    </source>
</reference>
<dbReference type="OrthoDB" id="9807214at2"/>
<feature type="region of interest" description="Disordered" evidence="7">
    <location>
        <begin position="251"/>
        <end position="287"/>
    </location>
</feature>
<evidence type="ECO:0000256" key="2">
    <source>
        <dbReference type="ARBA" id="ARBA00007165"/>
    </source>
</evidence>
<name>A0A4P6F7G4_9MICO</name>
<sequence length="287" mass="30443">MTAPARTRRQWVTLGLGAVVLAALCVAAAFWQWHRYTARETQIHLAEQNYGADPVAVGEVLPGPGAVLAEDDLWRPVTLTGTYRVEDTVLLRNRPVASAPGFHVLVPFEDRSGIVVVVDRGFVPDGEDSARPDSVPAPPAGEVTVTVTLRADEPDATRGAPAQQVQAISTAQVLAAGPSGAAWAQGRTVGAYGQLRSEDPAPERALGALPLPDLDPGSHLSYTVQWAVFATGALGGYVLLWRRETRGSAPTAGDLLVAAGQSDRAPRDLRRRPPTDEELEDALVGED</sequence>
<evidence type="ECO:0000256" key="1">
    <source>
        <dbReference type="ARBA" id="ARBA00004370"/>
    </source>
</evidence>
<dbReference type="RefSeq" id="WP_129188888.1">
    <property type="nucleotide sequence ID" value="NZ_CP035493.1"/>
</dbReference>
<keyword evidence="6" id="KW-1003">Cell membrane</keyword>
<comment type="subcellular location">
    <subcellularLocation>
        <location evidence="6">Cell membrane</location>
        <topology evidence="6">Multi-pass membrane protein</topology>
    </subcellularLocation>
    <subcellularLocation>
        <location evidence="1">Membrane</location>
    </subcellularLocation>
</comment>
<feature type="compositionally biased region" description="Acidic residues" evidence="7">
    <location>
        <begin position="276"/>
        <end position="287"/>
    </location>
</feature>
<evidence type="ECO:0000256" key="3">
    <source>
        <dbReference type="ARBA" id="ARBA00022692"/>
    </source>
</evidence>
<dbReference type="Proteomes" id="UP000292118">
    <property type="component" value="Chromosome"/>
</dbReference>
<evidence type="ECO:0000256" key="7">
    <source>
        <dbReference type="SAM" id="MobiDB-lite"/>
    </source>
</evidence>
<dbReference type="EMBL" id="CP035493">
    <property type="protein sequence ID" value="QAY70793.1"/>
    <property type="molecule type" value="Genomic_DNA"/>
</dbReference>
<keyword evidence="3 6" id="KW-0812">Transmembrane</keyword>
<evidence type="ECO:0000256" key="4">
    <source>
        <dbReference type="ARBA" id="ARBA00022989"/>
    </source>
</evidence>
<dbReference type="KEGG" id="xya:ET471_12805"/>
<evidence type="ECO:0000313" key="8">
    <source>
        <dbReference type="EMBL" id="QAY70793.1"/>
    </source>
</evidence>
<dbReference type="InterPro" id="IPR002994">
    <property type="entry name" value="Surf1/Shy1"/>
</dbReference>
<dbReference type="InterPro" id="IPR045214">
    <property type="entry name" value="Surf1/Surf4"/>
</dbReference>
<feature type="compositionally biased region" description="Basic and acidic residues" evidence="7">
    <location>
        <begin position="264"/>
        <end position="275"/>
    </location>
</feature>